<evidence type="ECO:0000256" key="4">
    <source>
        <dbReference type="ARBA" id="ARBA00022722"/>
    </source>
</evidence>
<evidence type="ECO:0000256" key="1">
    <source>
        <dbReference type="ARBA" id="ARBA00010555"/>
    </source>
</evidence>
<organism evidence="10 11">
    <name type="scientific">Pseudomonas cavernicola</name>
    <dbReference type="NCBI Taxonomy" id="2320866"/>
    <lineage>
        <taxon>Bacteria</taxon>
        <taxon>Pseudomonadati</taxon>
        <taxon>Pseudomonadota</taxon>
        <taxon>Gammaproteobacteria</taxon>
        <taxon>Pseudomonadales</taxon>
        <taxon>Pseudomonadaceae</taxon>
        <taxon>Pseudomonas</taxon>
    </lineage>
</organism>
<dbReference type="InterPro" id="IPR050535">
    <property type="entry name" value="DNA_Repair-Maintenance_Comp"/>
</dbReference>
<dbReference type="NCBIfam" id="NF008206">
    <property type="entry name" value="PRK10966.1"/>
    <property type="match status" value="1"/>
</dbReference>
<dbReference type="GO" id="GO:0006260">
    <property type="term" value="P:DNA replication"/>
    <property type="evidence" value="ECO:0007669"/>
    <property type="project" value="UniProtKB-KW"/>
</dbReference>
<comment type="similarity">
    <text evidence="1 7">Belongs to the SbcD family.</text>
</comment>
<dbReference type="AlphaFoldDB" id="A0A418XCT2"/>
<keyword evidence="7" id="KW-0255">Endonuclease</keyword>
<reference evidence="10 11" key="1">
    <citation type="submission" date="2018-09" db="EMBL/GenBank/DDBJ databases">
        <authorList>
            <person name="Zhu H."/>
        </authorList>
    </citation>
    <scope>NUCLEOTIDE SEQUENCE [LARGE SCALE GENOMIC DNA]</scope>
    <source>
        <strain evidence="10 11">K1S02-6</strain>
    </source>
</reference>
<protein>
    <recommendedName>
        <fullName evidence="3 7">Nuclease SbcCD subunit D</fullName>
    </recommendedName>
</protein>
<keyword evidence="7" id="KW-0235">DNA replication</keyword>
<dbReference type="GO" id="GO:0004519">
    <property type="term" value="F:endonuclease activity"/>
    <property type="evidence" value="ECO:0007669"/>
    <property type="project" value="UniProtKB-KW"/>
</dbReference>
<dbReference type="PANTHER" id="PTHR30337">
    <property type="entry name" value="COMPONENT OF ATP-DEPENDENT DSDNA EXONUCLEASE"/>
    <property type="match status" value="1"/>
</dbReference>
<dbReference type="GO" id="GO:0006310">
    <property type="term" value="P:DNA recombination"/>
    <property type="evidence" value="ECO:0007669"/>
    <property type="project" value="UniProtKB-KW"/>
</dbReference>
<dbReference type="NCBIfam" id="TIGR00619">
    <property type="entry name" value="sbcd"/>
    <property type="match status" value="1"/>
</dbReference>
<evidence type="ECO:0000313" key="11">
    <source>
        <dbReference type="Proteomes" id="UP000284021"/>
    </source>
</evidence>
<evidence type="ECO:0000256" key="5">
    <source>
        <dbReference type="ARBA" id="ARBA00022801"/>
    </source>
</evidence>
<dbReference type="Gene3D" id="3.60.21.10">
    <property type="match status" value="1"/>
</dbReference>
<feature type="domain" description="Nuclease SbcCD subunit D C-terminal" evidence="9">
    <location>
        <begin position="281"/>
        <end position="379"/>
    </location>
</feature>
<dbReference type="Gene3D" id="3.30.160.720">
    <property type="match status" value="1"/>
</dbReference>
<dbReference type="RefSeq" id="WP_119955993.1">
    <property type="nucleotide sequence ID" value="NZ_QYUR01000006.1"/>
</dbReference>
<feature type="domain" description="Calcineurin-like phosphoesterase" evidence="8">
    <location>
        <begin position="1"/>
        <end position="232"/>
    </location>
</feature>
<dbReference type="OrthoDB" id="9773856at2"/>
<gene>
    <name evidence="7 10" type="primary">sbcD</name>
    <name evidence="10" type="ORF">D3879_20020</name>
</gene>
<dbReference type="InterPro" id="IPR026843">
    <property type="entry name" value="SbcD_C"/>
</dbReference>
<keyword evidence="11" id="KW-1185">Reference proteome</keyword>
<evidence type="ECO:0000313" key="10">
    <source>
        <dbReference type="EMBL" id="RJG10312.1"/>
    </source>
</evidence>
<dbReference type="Pfam" id="PF00149">
    <property type="entry name" value="Metallophos"/>
    <property type="match status" value="1"/>
</dbReference>
<sequence length="406" mass="44439">MRILHTSDWHLGQHFMGKTRQAEHQAFIAWLIEQCSVHCVDALIIAGDIFDTGAPPSYARELYNDLIVALRASSTELVVLGGNHDSVAMLGESKSLLAHLNTRVIPGVSEQLEEQLLVLHTRDGQPGALLCGIPFIRPRDVLQSQAGQSAQDKQLSLQEAIHQHYQKLYALAEAKRDELGGELPIIATGHLTTVGASASESVREIYVGALEAFPTSAFPPAAYIALGHIHRPQKVGGLEHIRYCGSPIPLSFDEAKQTKEVLLVEFDGRGLQSITALPVPRFQPLLSVRGSLSELQSAIAEAAKQGRPEQPVWLEVLVSADDYLSDLQVRIQTLTEGLPVEVLRIRRERGNAQASLQVSAKETLDELSTDDVFAQRLSSEALDEALQTRLQGLYRQVVGELQEGKA</sequence>
<dbReference type="InterPro" id="IPR004593">
    <property type="entry name" value="SbcD"/>
</dbReference>
<dbReference type="GO" id="GO:0008408">
    <property type="term" value="F:3'-5' exonuclease activity"/>
    <property type="evidence" value="ECO:0007669"/>
    <property type="project" value="InterPro"/>
</dbReference>
<dbReference type="InterPro" id="IPR004843">
    <property type="entry name" value="Calcineurin-like_PHP"/>
</dbReference>
<accession>A0A418XCT2</accession>
<keyword evidence="6 7" id="KW-0269">Exonuclease</keyword>
<keyword evidence="4 7" id="KW-0540">Nuclease</keyword>
<proteinExistence type="inferred from homology"/>
<evidence type="ECO:0000256" key="2">
    <source>
        <dbReference type="ARBA" id="ARBA00011322"/>
    </source>
</evidence>
<dbReference type="EMBL" id="QYUR01000006">
    <property type="protein sequence ID" value="RJG10312.1"/>
    <property type="molecule type" value="Genomic_DNA"/>
</dbReference>
<evidence type="ECO:0000256" key="7">
    <source>
        <dbReference type="RuleBase" id="RU363069"/>
    </source>
</evidence>
<dbReference type="InterPro" id="IPR041796">
    <property type="entry name" value="Mre11_N"/>
</dbReference>
<evidence type="ECO:0000259" key="8">
    <source>
        <dbReference type="Pfam" id="PF00149"/>
    </source>
</evidence>
<dbReference type="CDD" id="cd00840">
    <property type="entry name" value="MPP_Mre11_N"/>
    <property type="match status" value="1"/>
</dbReference>
<evidence type="ECO:0000259" key="9">
    <source>
        <dbReference type="Pfam" id="PF12320"/>
    </source>
</evidence>
<comment type="function">
    <text evidence="7">SbcCD cleaves DNA hairpin structures. These structures can inhibit DNA replication and are intermediates in certain DNA recombination reactions. The complex acts as a 3'-&gt;5' double strand exonuclease that can open hairpins. It also has a 5' single-strand endonuclease activity.</text>
</comment>
<comment type="subunit">
    <text evidence="2 7">Heterodimer of SbcC and SbcD.</text>
</comment>
<dbReference type="Pfam" id="PF12320">
    <property type="entry name" value="SbcD_C"/>
    <property type="match status" value="1"/>
</dbReference>
<dbReference type="Proteomes" id="UP000284021">
    <property type="component" value="Unassembled WGS sequence"/>
</dbReference>
<dbReference type="SUPFAM" id="SSF56300">
    <property type="entry name" value="Metallo-dependent phosphatases"/>
    <property type="match status" value="1"/>
</dbReference>
<keyword evidence="7" id="KW-0233">DNA recombination</keyword>
<evidence type="ECO:0000256" key="6">
    <source>
        <dbReference type="ARBA" id="ARBA00022839"/>
    </source>
</evidence>
<name>A0A418XCT2_9PSED</name>
<dbReference type="InterPro" id="IPR029052">
    <property type="entry name" value="Metallo-depent_PP-like"/>
</dbReference>
<keyword evidence="5 7" id="KW-0378">Hydrolase</keyword>
<evidence type="ECO:0000256" key="3">
    <source>
        <dbReference type="ARBA" id="ARBA00013365"/>
    </source>
</evidence>
<dbReference type="PANTHER" id="PTHR30337:SF0">
    <property type="entry name" value="NUCLEASE SBCCD SUBUNIT D"/>
    <property type="match status" value="1"/>
</dbReference>
<comment type="caution">
    <text evidence="10">The sequence shown here is derived from an EMBL/GenBank/DDBJ whole genome shotgun (WGS) entry which is preliminary data.</text>
</comment>